<evidence type="ECO:0000313" key="2">
    <source>
        <dbReference type="EMBL" id="KXJ92578.1"/>
    </source>
</evidence>
<dbReference type="Proteomes" id="UP000070501">
    <property type="component" value="Unassembled WGS sequence"/>
</dbReference>
<sequence>MVSSSFSCFAPWRCTKIASAHDHPRFMAERSCMASTSARKRNGEPAWRSSRRGRGAGEHLRLAKGQVGRVYVFTGSGPVFRDKVRPHRVTNENEPKKVNQRRTPLAIASPCLVHPHLYLLDCHSDIRSSPAALSPTPDNQRPVTCRRPKSHRTSQLGDQQLPVGLPMLH</sequence>
<feature type="region of interest" description="Disordered" evidence="1">
    <location>
        <begin position="130"/>
        <end position="169"/>
    </location>
</feature>
<accession>A0A136J5V1</accession>
<feature type="region of interest" description="Disordered" evidence="1">
    <location>
        <begin position="34"/>
        <end position="57"/>
    </location>
</feature>
<proteinExistence type="predicted"/>
<gene>
    <name evidence="2" type="ORF">Micbo1qcDRAFT_49640</name>
</gene>
<reference evidence="3" key="1">
    <citation type="submission" date="2016-02" db="EMBL/GenBank/DDBJ databases">
        <title>Draft genome sequence of Microdochium bolleyi, a fungal endophyte of beachgrass.</title>
        <authorList>
            <consortium name="DOE Joint Genome Institute"/>
            <person name="David A.S."/>
            <person name="May G."/>
            <person name="Haridas S."/>
            <person name="Lim J."/>
            <person name="Wang M."/>
            <person name="Labutti K."/>
            <person name="Lipzen A."/>
            <person name="Barry K."/>
            <person name="Grigoriev I.V."/>
        </authorList>
    </citation>
    <scope>NUCLEOTIDE SEQUENCE [LARGE SCALE GENOMIC DNA]</scope>
    <source>
        <strain evidence="3">J235TASD1</strain>
    </source>
</reference>
<keyword evidence="3" id="KW-1185">Reference proteome</keyword>
<dbReference type="InParanoid" id="A0A136J5V1"/>
<name>A0A136J5V1_9PEZI</name>
<dbReference type="EMBL" id="KQ964248">
    <property type="protein sequence ID" value="KXJ92578.1"/>
    <property type="molecule type" value="Genomic_DNA"/>
</dbReference>
<organism evidence="2 3">
    <name type="scientific">Microdochium bolleyi</name>
    <dbReference type="NCBI Taxonomy" id="196109"/>
    <lineage>
        <taxon>Eukaryota</taxon>
        <taxon>Fungi</taxon>
        <taxon>Dikarya</taxon>
        <taxon>Ascomycota</taxon>
        <taxon>Pezizomycotina</taxon>
        <taxon>Sordariomycetes</taxon>
        <taxon>Xylariomycetidae</taxon>
        <taxon>Xylariales</taxon>
        <taxon>Microdochiaceae</taxon>
        <taxon>Microdochium</taxon>
    </lineage>
</organism>
<evidence type="ECO:0000256" key="1">
    <source>
        <dbReference type="SAM" id="MobiDB-lite"/>
    </source>
</evidence>
<dbReference type="AlphaFoldDB" id="A0A136J5V1"/>
<protein>
    <submittedName>
        <fullName evidence="2">Uncharacterized protein</fullName>
    </submittedName>
</protein>
<evidence type="ECO:0000313" key="3">
    <source>
        <dbReference type="Proteomes" id="UP000070501"/>
    </source>
</evidence>